<feature type="region of interest" description="Disordered" evidence="1">
    <location>
        <begin position="1"/>
        <end position="37"/>
    </location>
</feature>
<evidence type="ECO:0000313" key="2">
    <source>
        <dbReference type="EMBL" id="KAJ3739671.1"/>
    </source>
</evidence>
<comment type="caution">
    <text evidence="2">The sequence shown here is derived from an EMBL/GenBank/DDBJ whole genome shotgun (WGS) entry which is preliminary data.</text>
</comment>
<feature type="compositionally biased region" description="Low complexity" evidence="1">
    <location>
        <begin position="12"/>
        <end position="25"/>
    </location>
</feature>
<evidence type="ECO:0000313" key="3">
    <source>
        <dbReference type="EMBL" id="KAJ3981347.1"/>
    </source>
</evidence>
<proteinExistence type="predicted"/>
<evidence type="ECO:0000256" key="1">
    <source>
        <dbReference type="SAM" id="MobiDB-lite"/>
    </source>
</evidence>
<protein>
    <submittedName>
        <fullName evidence="2">Uncharacterized protein</fullName>
    </submittedName>
</protein>
<dbReference type="EMBL" id="MU802119">
    <property type="protein sequence ID" value="KAJ3981347.1"/>
    <property type="molecule type" value="Genomic_DNA"/>
</dbReference>
<dbReference type="EMBL" id="JANVFU010000017">
    <property type="protein sequence ID" value="KAJ3739671.1"/>
    <property type="molecule type" value="Genomic_DNA"/>
</dbReference>
<reference evidence="2 4" key="3">
    <citation type="journal article" date="2023" name="Proc. Natl. Acad. Sci. U.S.A.">
        <title>A global phylogenomic analysis of the shiitake genus Lentinula.</title>
        <authorList>
            <person name="Sierra-Patev S."/>
            <person name="Min B."/>
            <person name="Naranjo-Ortiz M."/>
            <person name="Looney B."/>
            <person name="Konkel Z."/>
            <person name="Slot J.C."/>
            <person name="Sakamoto Y."/>
            <person name="Steenwyk J.L."/>
            <person name="Rokas A."/>
            <person name="Carro J."/>
            <person name="Camarero S."/>
            <person name="Ferreira P."/>
            <person name="Molpeceres G."/>
            <person name="Ruiz-Duenas F.J."/>
            <person name="Serrano A."/>
            <person name="Henrissat B."/>
            <person name="Drula E."/>
            <person name="Hughes K.W."/>
            <person name="Mata J.L."/>
            <person name="Ishikawa N.K."/>
            <person name="Vargas-Isla R."/>
            <person name="Ushijima S."/>
            <person name="Smith C.A."/>
            <person name="Donoghue J."/>
            <person name="Ahrendt S."/>
            <person name="Andreopoulos W."/>
            <person name="He G."/>
            <person name="LaButti K."/>
            <person name="Lipzen A."/>
            <person name="Ng V."/>
            <person name="Riley R."/>
            <person name="Sandor L."/>
            <person name="Barry K."/>
            <person name="Martinez A.T."/>
            <person name="Xiao Y."/>
            <person name="Gibbons J.G."/>
            <person name="Terashima K."/>
            <person name="Grigoriev I.V."/>
            <person name="Hibbett D."/>
        </authorList>
    </citation>
    <scope>NUCLEOTIDE SEQUENCE [LARGE SCALE GENOMIC DNA]</scope>
    <source>
        <strain evidence="2 4">TFB7810</strain>
    </source>
</reference>
<reference evidence="2" key="1">
    <citation type="submission" date="2022-08" db="EMBL/GenBank/DDBJ databases">
        <authorList>
            <consortium name="DOE Joint Genome Institute"/>
            <person name="Min B."/>
            <person name="Sierra-Patev S."/>
            <person name="Naranjo-Ortiz M."/>
            <person name="Looney B."/>
            <person name="Konkel Z."/>
            <person name="Slot J.C."/>
            <person name="Sakamoto Y."/>
            <person name="Steenwyk J.L."/>
            <person name="Rokas A."/>
            <person name="Carro J."/>
            <person name="Camarero S."/>
            <person name="Ferreira P."/>
            <person name="Molpeceres G."/>
            <person name="Ruiz-duenas F.J."/>
            <person name="Serrano A."/>
            <person name="Henrissat B."/>
            <person name="Drula E."/>
            <person name="Hughes K.W."/>
            <person name="Mata J.L."/>
            <person name="Ishikawa N.K."/>
            <person name="Vargas-Isla R."/>
            <person name="Ushijima S."/>
            <person name="Smith C.A."/>
            <person name="Ahrendt S."/>
            <person name="Andreopoulos W."/>
            <person name="He G."/>
            <person name="LaButti K."/>
            <person name="Lipzen A."/>
            <person name="Ng V."/>
            <person name="Riley R."/>
            <person name="Sandor L."/>
            <person name="Barry K."/>
            <person name="Martinez A.T."/>
            <person name="Xiao Y."/>
            <person name="Gibbons J.G."/>
            <person name="Terashima K."/>
            <person name="Hibbett D.S."/>
            <person name="Grigoriev I.V."/>
        </authorList>
    </citation>
    <scope>NUCLEOTIDE SEQUENCE</scope>
    <source>
        <strain evidence="2">TFB7810</strain>
    </source>
</reference>
<name>A0A9W8TTT4_9AGAR</name>
<organism evidence="2 4">
    <name type="scientific">Lentinula detonsa</name>
    <dbReference type="NCBI Taxonomy" id="2804962"/>
    <lineage>
        <taxon>Eukaryota</taxon>
        <taxon>Fungi</taxon>
        <taxon>Dikarya</taxon>
        <taxon>Basidiomycota</taxon>
        <taxon>Agaricomycotina</taxon>
        <taxon>Agaricomycetes</taxon>
        <taxon>Agaricomycetidae</taxon>
        <taxon>Agaricales</taxon>
        <taxon>Marasmiineae</taxon>
        <taxon>Omphalotaceae</taxon>
        <taxon>Lentinula</taxon>
    </lineage>
</organism>
<reference evidence="3" key="2">
    <citation type="submission" date="2022-08" db="EMBL/GenBank/DDBJ databases">
        <authorList>
            <consortium name="DOE Joint Genome Institute"/>
            <person name="Min B."/>
            <person name="Riley R."/>
            <person name="Sierra-Patev S."/>
            <person name="Naranjo-Ortiz M."/>
            <person name="Looney B."/>
            <person name="Konkel Z."/>
            <person name="Slot J.C."/>
            <person name="Sakamoto Y."/>
            <person name="Steenwyk J.L."/>
            <person name="Rokas A."/>
            <person name="Carro J."/>
            <person name="Camarero S."/>
            <person name="Ferreira P."/>
            <person name="Molpeceres G."/>
            <person name="Ruiz-Duenas F.J."/>
            <person name="Serrano A."/>
            <person name="Henrissat B."/>
            <person name="Drula E."/>
            <person name="Hughes K.W."/>
            <person name="Mata J.L."/>
            <person name="Ishikawa N.K."/>
            <person name="Vargas-Isla R."/>
            <person name="Ushijima S."/>
            <person name="Smith C.A."/>
            <person name="Ahrendt S."/>
            <person name="Andreopoulos W."/>
            <person name="He G."/>
            <person name="Labutti K."/>
            <person name="Lipzen A."/>
            <person name="Ng V."/>
            <person name="Sandor L."/>
            <person name="Barry K."/>
            <person name="Martinez A.T."/>
            <person name="Xiao Y."/>
            <person name="Gibbons J.G."/>
            <person name="Terashima K."/>
            <person name="Hibbett D.S."/>
            <person name="Grigoriev I.V."/>
        </authorList>
    </citation>
    <scope>NUCLEOTIDE SEQUENCE</scope>
    <source>
        <strain evidence="3">TFB7829</strain>
    </source>
</reference>
<accession>A0AA38PTB9</accession>
<sequence>MSAKSLLRAGFSSPRSLRSPSTPKSILKRPPPLALSQSPFRTSVTIVVSPGSPHVHFPSSPGLTATYTTHSPNSYDRGAIVVSPNPLELPSWGSRIFSPGSETFGRPASTESSPAEELTPKFKTFTPPILSLSSPNFDEIFPKSPAVDATKPTSRASARFQAIAAQPTIRPISTLGDSLKSYPRSPYPSAPASPAPAVLADQDSAGVENQETLAGRVWSRTKTVYGTNSSLVSREAGAKGKAKKVPPTITIIGRSAEMVSSPLRQEFLTPVEESPQHTATAANTNSKSHAQLTQAFWQSMSLDESVDVSSPRITNEDPVASGLFSPGGMISPMIFATKEGVVWSPPRRDDIFQKKAVMDTPFKSGGSRAMVMSPSPEDPFSAFPSFSAVLSLDHGKEESIIAYPPPAVTVESAFERR</sequence>
<dbReference type="AlphaFoldDB" id="A0A9W8TTT4"/>
<gene>
    <name evidence="2" type="ORF">DFH05DRAFT_1512231</name>
    <name evidence="3" type="ORF">F5890DRAFT_1536183</name>
</gene>
<dbReference type="Proteomes" id="UP001163850">
    <property type="component" value="Unassembled WGS sequence"/>
</dbReference>
<keyword evidence="4" id="KW-1185">Reference proteome</keyword>
<accession>A0A9W8TTT4</accession>
<evidence type="ECO:0000313" key="4">
    <source>
        <dbReference type="Proteomes" id="UP001142393"/>
    </source>
</evidence>
<dbReference type="Proteomes" id="UP001142393">
    <property type="component" value="Unassembled WGS sequence"/>
</dbReference>